<sequence>MTPHGATIPSLALALIFSFALGATDGRKWKLEKSYFPSMSISGKYEVMICPKRTLTFSVIKDNPGCGTSPTPTVPGHSPGVGHPVVCTFSKSWSS</sequence>
<dbReference type="Proteomes" id="UP001634007">
    <property type="component" value="Unassembled WGS sequence"/>
</dbReference>
<comment type="caution">
    <text evidence="2">The sequence shown here is derived from an EMBL/GenBank/DDBJ whole genome shotgun (WGS) entry which is preliminary data.</text>
</comment>
<organism evidence="2 3">
    <name type="scientific">Eucalyptus globulus</name>
    <name type="common">Tasmanian blue gum</name>
    <dbReference type="NCBI Taxonomy" id="34317"/>
    <lineage>
        <taxon>Eukaryota</taxon>
        <taxon>Viridiplantae</taxon>
        <taxon>Streptophyta</taxon>
        <taxon>Embryophyta</taxon>
        <taxon>Tracheophyta</taxon>
        <taxon>Spermatophyta</taxon>
        <taxon>Magnoliopsida</taxon>
        <taxon>eudicotyledons</taxon>
        <taxon>Gunneridae</taxon>
        <taxon>Pentapetalae</taxon>
        <taxon>rosids</taxon>
        <taxon>malvids</taxon>
        <taxon>Myrtales</taxon>
        <taxon>Myrtaceae</taxon>
        <taxon>Myrtoideae</taxon>
        <taxon>Eucalypteae</taxon>
        <taxon>Eucalyptus</taxon>
    </lineage>
</organism>
<dbReference type="AlphaFoldDB" id="A0ABD3IYK8"/>
<proteinExistence type="predicted"/>
<name>A0ABD3IYK8_EUCGL</name>
<evidence type="ECO:0000313" key="3">
    <source>
        <dbReference type="Proteomes" id="UP001634007"/>
    </source>
</evidence>
<feature type="signal peptide" evidence="1">
    <location>
        <begin position="1"/>
        <end position="22"/>
    </location>
</feature>
<feature type="chain" id="PRO_5044761222" evidence="1">
    <location>
        <begin position="23"/>
        <end position="95"/>
    </location>
</feature>
<accession>A0ABD3IYK8</accession>
<dbReference type="EMBL" id="JBJKBG010000010">
    <property type="protein sequence ID" value="KAL3719184.1"/>
    <property type="molecule type" value="Genomic_DNA"/>
</dbReference>
<keyword evidence="3" id="KW-1185">Reference proteome</keyword>
<gene>
    <name evidence="2" type="ORF">ACJRO7_004181</name>
</gene>
<protein>
    <submittedName>
        <fullName evidence="2">Uncharacterized protein</fullName>
    </submittedName>
</protein>
<evidence type="ECO:0000256" key="1">
    <source>
        <dbReference type="SAM" id="SignalP"/>
    </source>
</evidence>
<keyword evidence="1" id="KW-0732">Signal</keyword>
<reference evidence="2 3" key="1">
    <citation type="submission" date="2024-11" db="EMBL/GenBank/DDBJ databases">
        <title>Chromosome-level genome assembly of Eucalyptus globulus Labill. provides insights into its genome evolution.</title>
        <authorList>
            <person name="Li X."/>
        </authorList>
    </citation>
    <scope>NUCLEOTIDE SEQUENCE [LARGE SCALE GENOMIC DNA]</scope>
    <source>
        <strain evidence="2">CL2024</strain>
        <tissue evidence="2">Fresh tender leaves</tissue>
    </source>
</reference>
<evidence type="ECO:0000313" key="2">
    <source>
        <dbReference type="EMBL" id="KAL3719184.1"/>
    </source>
</evidence>